<evidence type="ECO:0000256" key="6">
    <source>
        <dbReference type="SAM" id="Phobius"/>
    </source>
</evidence>
<feature type="transmembrane region" description="Helical" evidence="6">
    <location>
        <begin position="301"/>
        <end position="326"/>
    </location>
</feature>
<evidence type="ECO:0000313" key="7">
    <source>
        <dbReference type="EMBL" id="ACI17425.1"/>
    </source>
</evidence>
<dbReference type="HOGENOM" id="CLU_040769_0_2_9"/>
<dbReference type="PANTHER" id="PTHR47089:SF1">
    <property type="entry name" value="GUANOSINE ABC TRANSPORTER PERMEASE PROTEIN NUPP"/>
    <property type="match status" value="1"/>
</dbReference>
<dbReference type="RefSeq" id="WP_012544077.1">
    <property type="nucleotide sequence ID" value="NC_011295.1"/>
</dbReference>
<keyword evidence="3 6" id="KW-0812">Transmembrane</keyword>
<keyword evidence="5 6" id="KW-0472">Membrane</keyword>
<feature type="transmembrane region" description="Helical" evidence="6">
    <location>
        <begin position="346"/>
        <end position="365"/>
    </location>
</feature>
<keyword evidence="2" id="KW-1003">Cell membrane</keyword>
<name>B5Y8U8_COPPD</name>
<feature type="transmembrane region" description="Helical" evidence="6">
    <location>
        <begin position="150"/>
        <end position="168"/>
    </location>
</feature>
<proteinExistence type="predicted"/>
<feature type="transmembrane region" description="Helical" evidence="6">
    <location>
        <begin position="118"/>
        <end position="141"/>
    </location>
</feature>
<evidence type="ECO:0000256" key="3">
    <source>
        <dbReference type="ARBA" id="ARBA00022692"/>
    </source>
</evidence>
<protein>
    <submittedName>
        <fullName evidence="7">Sugar ABC transporter permease</fullName>
    </submittedName>
</protein>
<gene>
    <name evidence="7" type="ordered locus">COPRO5265_0857</name>
</gene>
<dbReference type="CDD" id="cd06580">
    <property type="entry name" value="TM_PBP1_transp_TpRbsC_like"/>
    <property type="match status" value="1"/>
</dbReference>
<sequence length="378" mass="41004">MTQEQVKAQPKSMEWKYRLIEGSAPVLGFLFAMVVMMVTVQFIGESPIKALSAILTFSFSQAGIAYIVSQSIPLIIAGEANAIAFQAGVFNIGVEGQYLFGALCAGVAGAYLDLPTYIHIPVVILAGMLGGMIWILIPALLKVYKGVHEVISTIMMNQIASAVILYLVDGPFNGVRGEAQSFNLRTPYLKPTAVFPSLHNVINSITGLFGFEFPHYVAVDLSWLIALIVVLLMWFVLFKTSFGLRVRWVGQNISASVYAGVDVKKTLLVTMLISGAIGGLVGLQEVAYISKFFTPNITRGLGFTGLAVALLARNNPLGVILSGLLFSFLSRAGYGLQMYTKVPNSLIGIISGLMILSVVVIDQILRRYARTLRRREVG</sequence>
<keyword evidence="4 6" id="KW-1133">Transmembrane helix</keyword>
<feature type="transmembrane region" description="Helical" evidence="6">
    <location>
        <begin position="267"/>
        <end position="289"/>
    </location>
</feature>
<feature type="transmembrane region" description="Helical" evidence="6">
    <location>
        <begin position="221"/>
        <end position="238"/>
    </location>
</feature>
<dbReference type="KEGG" id="cpo:COPRO5265_0857"/>
<dbReference type="GO" id="GO:0022857">
    <property type="term" value="F:transmembrane transporter activity"/>
    <property type="evidence" value="ECO:0007669"/>
    <property type="project" value="InterPro"/>
</dbReference>
<feature type="transmembrane region" description="Helical" evidence="6">
    <location>
        <begin position="20"/>
        <end position="44"/>
    </location>
</feature>
<organism evidence="7 8">
    <name type="scientific">Coprothermobacter proteolyticus (strain ATCC 35245 / DSM 5265 / OCM 4 / BT)</name>
    <dbReference type="NCBI Taxonomy" id="309798"/>
    <lineage>
        <taxon>Bacteria</taxon>
        <taxon>Pseudomonadati</taxon>
        <taxon>Coprothermobacterota</taxon>
        <taxon>Coprothermobacteria</taxon>
        <taxon>Coprothermobacterales</taxon>
        <taxon>Coprothermobacteraceae</taxon>
        <taxon>Coprothermobacter</taxon>
    </lineage>
</organism>
<evidence type="ECO:0000313" key="8">
    <source>
        <dbReference type="Proteomes" id="UP000001732"/>
    </source>
</evidence>
<comment type="subcellular location">
    <subcellularLocation>
        <location evidence="1">Cell membrane</location>
        <topology evidence="1">Multi-pass membrane protein</topology>
    </subcellularLocation>
</comment>
<dbReference type="InterPro" id="IPR001851">
    <property type="entry name" value="ABC_transp_permease"/>
</dbReference>
<keyword evidence="8" id="KW-1185">Reference proteome</keyword>
<evidence type="ECO:0000256" key="4">
    <source>
        <dbReference type="ARBA" id="ARBA00022989"/>
    </source>
</evidence>
<dbReference type="GO" id="GO:0005886">
    <property type="term" value="C:plasma membrane"/>
    <property type="evidence" value="ECO:0007669"/>
    <property type="project" value="UniProtKB-SubCell"/>
</dbReference>
<evidence type="ECO:0000256" key="2">
    <source>
        <dbReference type="ARBA" id="ARBA00022475"/>
    </source>
</evidence>
<evidence type="ECO:0000256" key="1">
    <source>
        <dbReference type="ARBA" id="ARBA00004651"/>
    </source>
</evidence>
<dbReference type="Pfam" id="PF02653">
    <property type="entry name" value="BPD_transp_2"/>
    <property type="match status" value="1"/>
</dbReference>
<reference evidence="8" key="1">
    <citation type="submission" date="2008-08" db="EMBL/GenBank/DDBJ databases">
        <title>The complete genome sequence of Coprothermobacter proteolyticus strain ATCC 5245 / DSM 5265 / BT.</title>
        <authorList>
            <person name="Dodson R.J."/>
            <person name="Durkin A.S."/>
            <person name="Wu M."/>
            <person name="Eisen J."/>
            <person name="Sutton G."/>
        </authorList>
    </citation>
    <scope>NUCLEOTIDE SEQUENCE [LARGE SCALE GENOMIC DNA]</scope>
    <source>
        <strain evidence="8">ATCC 35245 / DSM 5265 / OCM 4 / BT</strain>
    </source>
</reference>
<reference evidence="7 8" key="2">
    <citation type="journal article" date="2014" name="Genome Announc.">
        <title>Complete Genome Sequence of Coprothermobacter proteolyticus DSM 5265.</title>
        <authorList>
            <person name="Alexiev A."/>
            <person name="Coil D.A."/>
            <person name="Badger J.H."/>
            <person name="Enticknap J."/>
            <person name="Ward N."/>
            <person name="Robb F.T."/>
            <person name="Eisen J.A."/>
        </authorList>
    </citation>
    <scope>NUCLEOTIDE SEQUENCE [LARGE SCALE GENOMIC DNA]</scope>
    <source>
        <strain evidence="8">ATCC 35245 / DSM 5265 / OCM 4 / BT</strain>
    </source>
</reference>
<dbReference type="Proteomes" id="UP000001732">
    <property type="component" value="Chromosome"/>
</dbReference>
<dbReference type="STRING" id="309798.COPRO5265_0857"/>
<dbReference type="EMBL" id="CP001145">
    <property type="protein sequence ID" value="ACI17425.1"/>
    <property type="molecule type" value="Genomic_DNA"/>
</dbReference>
<dbReference type="AlphaFoldDB" id="B5Y8U8"/>
<dbReference type="PANTHER" id="PTHR47089">
    <property type="entry name" value="ABC TRANSPORTER, PERMEASE PROTEIN"/>
    <property type="match status" value="1"/>
</dbReference>
<evidence type="ECO:0000256" key="5">
    <source>
        <dbReference type="ARBA" id="ARBA00023136"/>
    </source>
</evidence>
<accession>B5Y8U8</accession>
<dbReference type="eggNOG" id="COG4603">
    <property type="taxonomic scope" value="Bacteria"/>
</dbReference>
<feature type="transmembrane region" description="Helical" evidence="6">
    <location>
        <begin position="89"/>
        <end position="112"/>
    </location>
</feature>